<evidence type="ECO:0000313" key="2">
    <source>
        <dbReference type="Proteomes" id="UP000256661"/>
    </source>
</evidence>
<comment type="caution">
    <text evidence="1">The sequence shown here is derived from an EMBL/GenBank/DDBJ whole genome shotgun (WGS) entry which is preliminary data.</text>
</comment>
<keyword evidence="2" id="KW-1185">Reference proteome</keyword>
<gene>
    <name evidence="1" type="ORF">DFJ69_2281</name>
</gene>
<proteinExistence type="predicted"/>
<reference evidence="1 2" key="1">
    <citation type="submission" date="2018-08" db="EMBL/GenBank/DDBJ databases">
        <title>Sequencing the genomes of 1000 actinobacteria strains.</title>
        <authorList>
            <person name="Klenk H.-P."/>
        </authorList>
    </citation>
    <scope>NUCLEOTIDE SEQUENCE [LARGE SCALE GENOMIC DNA]</scope>
    <source>
        <strain evidence="1 2">DSM 43927</strain>
    </source>
</reference>
<dbReference type="AlphaFoldDB" id="A0A3D9SQQ6"/>
<name>A0A3D9SQQ6_9ACTN</name>
<sequence>MIDMDGVYSEKPVLVYAAWAEPDLTAYQLTCDAG</sequence>
<organism evidence="1 2">
    <name type="scientific">Thermomonospora umbrina</name>
    <dbReference type="NCBI Taxonomy" id="111806"/>
    <lineage>
        <taxon>Bacteria</taxon>
        <taxon>Bacillati</taxon>
        <taxon>Actinomycetota</taxon>
        <taxon>Actinomycetes</taxon>
        <taxon>Streptosporangiales</taxon>
        <taxon>Thermomonosporaceae</taxon>
        <taxon>Thermomonospora</taxon>
    </lineage>
</organism>
<protein>
    <submittedName>
        <fullName evidence="1">Uncharacterized protein</fullName>
    </submittedName>
</protein>
<accession>A0A3D9SQQ6</accession>
<evidence type="ECO:0000313" key="1">
    <source>
        <dbReference type="EMBL" id="REE96830.1"/>
    </source>
</evidence>
<dbReference type="Proteomes" id="UP000256661">
    <property type="component" value="Unassembled WGS sequence"/>
</dbReference>
<dbReference type="EMBL" id="QTTT01000001">
    <property type="protein sequence ID" value="REE96830.1"/>
    <property type="molecule type" value="Genomic_DNA"/>
</dbReference>